<comment type="similarity">
    <text evidence="6">Belongs to the vsr family.</text>
</comment>
<keyword evidence="5 6" id="KW-0234">DNA repair</keyword>
<evidence type="ECO:0000256" key="6">
    <source>
        <dbReference type="PIRNR" id="PIRNR018267"/>
    </source>
</evidence>
<evidence type="ECO:0000313" key="8">
    <source>
        <dbReference type="Proteomes" id="UP000248827"/>
    </source>
</evidence>
<keyword evidence="8" id="KW-1185">Reference proteome</keyword>
<dbReference type="RefSeq" id="WP_111620246.1">
    <property type="nucleotide sequence ID" value="NZ_QLLI01000008.1"/>
</dbReference>
<organism evidence="7 8">
    <name type="scientific">Paenibacillus pabuli</name>
    <dbReference type="NCBI Taxonomy" id="1472"/>
    <lineage>
        <taxon>Bacteria</taxon>
        <taxon>Bacillati</taxon>
        <taxon>Bacillota</taxon>
        <taxon>Bacilli</taxon>
        <taxon>Bacillales</taxon>
        <taxon>Paenibacillaceae</taxon>
        <taxon>Paenibacillus</taxon>
    </lineage>
</organism>
<keyword evidence="3 6" id="KW-0227">DNA damage</keyword>
<dbReference type="Gene3D" id="3.40.960.10">
    <property type="entry name" value="VSR Endonuclease"/>
    <property type="match status" value="1"/>
</dbReference>
<dbReference type="Pfam" id="PF03852">
    <property type="entry name" value="Vsr"/>
    <property type="match status" value="1"/>
</dbReference>
<evidence type="ECO:0000256" key="4">
    <source>
        <dbReference type="ARBA" id="ARBA00022801"/>
    </source>
</evidence>
<dbReference type="EC" id="3.1.-.-" evidence="6"/>
<protein>
    <recommendedName>
        <fullName evidence="6">Very short patch repair endonuclease</fullName>
        <ecNumber evidence="6">3.1.-.-</ecNumber>
    </recommendedName>
</protein>
<dbReference type="Proteomes" id="UP000248827">
    <property type="component" value="Unassembled WGS sequence"/>
</dbReference>
<name>A0ABX9BIF1_9BACL</name>
<keyword evidence="2 6" id="KW-0255">Endonuclease</keyword>
<keyword evidence="1 6" id="KW-0540">Nuclease</keyword>
<sequence length="152" mass="17726">MSDIVSPEERSRMMAGIRSKDTKPEMILRKGLHSLGFRYRLHDKKLPGKPDMVFPRYNAVIFANGCFWHGHSCHLFKWPSSNTEFWRTKITRNMGSDKENIARLQEMGWRTAVIWECSLKGKYRINTEEVVELCAQWLQTIDMTSLEIGGQC</sequence>
<accession>A0ABX9BIF1</accession>
<gene>
    <name evidence="7" type="ORF">DET54_108105</name>
</gene>
<dbReference type="SUPFAM" id="SSF52980">
    <property type="entry name" value="Restriction endonuclease-like"/>
    <property type="match status" value="1"/>
</dbReference>
<evidence type="ECO:0000256" key="3">
    <source>
        <dbReference type="ARBA" id="ARBA00022763"/>
    </source>
</evidence>
<keyword evidence="4 6" id="KW-0378">Hydrolase</keyword>
<dbReference type="CDD" id="cd00221">
    <property type="entry name" value="Vsr"/>
    <property type="match status" value="1"/>
</dbReference>
<reference evidence="7 8" key="1">
    <citation type="submission" date="2018-06" db="EMBL/GenBank/DDBJ databases">
        <title>Freshwater and sediment microbial communities from various areas in North America, analyzing microbe dynamics in response to fracking.</title>
        <authorList>
            <person name="Lamendella R."/>
        </authorList>
    </citation>
    <scope>NUCLEOTIDE SEQUENCE [LARGE SCALE GENOMIC DNA]</scope>
    <source>
        <strain evidence="7 8">NG-13</strain>
    </source>
</reference>
<dbReference type="PIRSF" id="PIRSF018267">
    <property type="entry name" value="VSR_endonuc"/>
    <property type="match status" value="1"/>
</dbReference>
<evidence type="ECO:0000256" key="1">
    <source>
        <dbReference type="ARBA" id="ARBA00022722"/>
    </source>
</evidence>
<evidence type="ECO:0000256" key="2">
    <source>
        <dbReference type="ARBA" id="ARBA00022759"/>
    </source>
</evidence>
<proteinExistence type="inferred from homology"/>
<evidence type="ECO:0000313" key="7">
    <source>
        <dbReference type="EMBL" id="RAI94305.1"/>
    </source>
</evidence>
<dbReference type="InterPro" id="IPR011335">
    <property type="entry name" value="Restrct_endonuc-II-like"/>
</dbReference>
<dbReference type="EMBL" id="QLLI01000008">
    <property type="protein sequence ID" value="RAI94305.1"/>
    <property type="molecule type" value="Genomic_DNA"/>
</dbReference>
<evidence type="ECO:0000256" key="5">
    <source>
        <dbReference type="ARBA" id="ARBA00023204"/>
    </source>
</evidence>
<comment type="caution">
    <text evidence="7">The sequence shown here is derived from an EMBL/GenBank/DDBJ whole genome shotgun (WGS) entry which is preliminary data.</text>
</comment>
<dbReference type="NCBIfam" id="TIGR00632">
    <property type="entry name" value="vsr"/>
    <property type="match status" value="1"/>
</dbReference>
<dbReference type="GO" id="GO:0004519">
    <property type="term" value="F:endonuclease activity"/>
    <property type="evidence" value="ECO:0007669"/>
    <property type="project" value="UniProtKB-KW"/>
</dbReference>
<comment type="function">
    <text evidence="6">May nick specific sequences that contain T:G mispairs resulting from m5C-deamination.</text>
</comment>
<dbReference type="InterPro" id="IPR004603">
    <property type="entry name" value="DNA_mismatch_endonuc_vsr"/>
</dbReference>